<dbReference type="AlphaFoldDB" id="X1FZ85"/>
<reference evidence="1" key="1">
    <citation type="journal article" date="2014" name="Front. Microbiol.">
        <title>High frequency of phylogenetically diverse reductive dehalogenase-homologous genes in deep subseafloor sedimentary metagenomes.</title>
        <authorList>
            <person name="Kawai M."/>
            <person name="Futagami T."/>
            <person name="Toyoda A."/>
            <person name="Takaki Y."/>
            <person name="Nishi S."/>
            <person name="Hori S."/>
            <person name="Arai W."/>
            <person name="Tsubouchi T."/>
            <person name="Morono Y."/>
            <person name="Uchiyama I."/>
            <person name="Ito T."/>
            <person name="Fujiyama A."/>
            <person name="Inagaki F."/>
            <person name="Takami H."/>
        </authorList>
    </citation>
    <scope>NUCLEOTIDE SEQUENCE</scope>
    <source>
        <strain evidence="1">Expedition CK06-06</strain>
    </source>
</reference>
<proteinExistence type="predicted"/>
<comment type="caution">
    <text evidence="1">The sequence shown here is derived from an EMBL/GenBank/DDBJ whole genome shotgun (WGS) entry which is preliminary data.</text>
</comment>
<gene>
    <name evidence="1" type="ORF">S03H2_24375</name>
</gene>
<sequence length="68" mass="7618">MSQIDDLAESKLEEAKLPTIFSYRQAFILGYQTGYNAHKTKVFAILYGRKPDDKDDIIRGVKPGQGGL</sequence>
<accession>X1FZ85</accession>
<name>X1FZ85_9ZZZZ</name>
<evidence type="ECO:0000313" key="1">
    <source>
        <dbReference type="EMBL" id="GAH37870.1"/>
    </source>
</evidence>
<organism evidence="1">
    <name type="scientific">marine sediment metagenome</name>
    <dbReference type="NCBI Taxonomy" id="412755"/>
    <lineage>
        <taxon>unclassified sequences</taxon>
        <taxon>metagenomes</taxon>
        <taxon>ecological metagenomes</taxon>
    </lineage>
</organism>
<dbReference type="EMBL" id="BARU01013527">
    <property type="protein sequence ID" value="GAH37870.1"/>
    <property type="molecule type" value="Genomic_DNA"/>
</dbReference>
<protein>
    <submittedName>
        <fullName evidence="1">Uncharacterized protein</fullName>
    </submittedName>
</protein>